<keyword evidence="3" id="KW-1185">Reference proteome</keyword>
<feature type="chain" id="PRO_5047397587" description="Major pollen allergen Ole e 6-like" evidence="1">
    <location>
        <begin position="28"/>
        <end position="85"/>
    </location>
</feature>
<keyword evidence="1" id="KW-0732">Signal</keyword>
<evidence type="ECO:0008006" key="4">
    <source>
        <dbReference type="Google" id="ProtNLM"/>
    </source>
</evidence>
<dbReference type="Pfam" id="PF09253">
    <property type="entry name" value="Ole_e_6"/>
    <property type="match status" value="1"/>
</dbReference>
<dbReference type="InterPro" id="IPR036466">
    <property type="entry name" value="Pollen_allergen_ole-e-6_sf"/>
</dbReference>
<evidence type="ECO:0000313" key="2">
    <source>
        <dbReference type="EMBL" id="CAK9328717.1"/>
    </source>
</evidence>
<dbReference type="Proteomes" id="UP001642487">
    <property type="component" value="Chromosome 9"/>
</dbReference>
<feature type="signal peptide" evidence="1">
    <location>
        <begin position="1"/>
        <end position="27"/>
    </location>
</feature>
<dbReference type="PANTHER" id="PTHR35632:SF1">
    <property type="entry name" value="MAJOR POLLEN ALLERGEN OLE E 6-LIKE"/>
    <property type="match status" value="1"/>
</dbReference>
<sequence>MGKKNMIAMILMCILVVAALQFSTANGEEKVDKYEAKFEAKYKSCYQTCEKECLHSGNGQSFCEVKCDEDCDKKETADKLHINLP</sequence>
<name>A0ABP0ZDH1_9ROSI</name>
<dbReference type="EMBL" id="OZ021743">
    <property type="protein sequence ID" value="CAK9328717.1"/>
    <property type="molecule type" value="Genomic_DNA"/>
</dbReference>
<reference evidence="2 3" key="1">
    <citation type="submission" date="2024-03" db="EMBL/GenBank/DDBJ databases">
        <authorList>
            <person name="Gkanogiannis A."/>
            <person name="Becerra Lopez-Lavalle L."/>
        </authorList>
    </citation>
    <scope>NUCLEOTIDE SEQUENCE [LARGE SCALE GENOMIC DNA]</scope>
</reference>
<organism evidence="2 3">
    <name type="scientific">Citrullus colocynthis</name>
    <name type="common">colocynth</name>
    <dbReference type="NCBI Taxonomy" id="252529"/>
    <lineage>
        <taxon>Eukaryota</taxon>
        <taxon>Viridiplantae</taxon>
        <taxon>Streptophyta</taxon>
        <taxon>Embryophyta</taxon>
        <taxon>Tracheophyta</taxon>
        <taxon>Spermatophyta</taxon>
        <taxon>Magnoliopsida</taxon>
        <taxon>eudicotyledons</taxon>
        <taxon>Gunneridae</taxon>
        <taxon>Pentapetalae</taxon>
        <taxon>rosids</taxon>
        <taxon>fabids</taxon>
        <taxon>Cucurbitales</taxon>
        <taxon>Cucurbitaceae</taxon>
        <taxon>Benincaseae</taxon>
        <taxon>Citrullus</taxon>
    </lineage>
</organism>
<dbReference type="InterPro" id="IPR015333">
    <property type="entry name" value="Pollen_allergen_ole-e-6"/>
</dbReference>
<evidence type="ECO:0000256" key="1">
    <source>
        <dbReference type="SAM" id="SignalP"/>
    </source>
</evidence>
<dbReference type="SUPFAM" id="SSF111388">
    <property type="entry name" value="Pollen allergen ole e 6"/>
    <property type="match status" value="1"/>
</dbReference>
<proteinExistence type="predicted"/>
<protein>
    <recommendedName>
        <fullName evidence="4">Major pollen allergen Ole e 6-like</fullName>
    </recommendedName>
</protein>
<dbReference type="Gene3D" id="1.10.287.720">
    <property type="entry name" value="Pollen allergen ole e 6"/>
    <property type="match status" value="1"/>
</dbReference>
<evidence type="ECO:0000313" key="3">
    <source>
        <dbReference type="Proteomes" id="UP001642487"/>
    </source>
</evidence>
<accession>A0ABP0ZDH1</accession>
<gene>
    <name evidence="2" type="ORF">CITCOLO1_LOCUS21141</name>
</gene>
<dbReference type="PANTHER" id="PTHR35632">
    <property type="entry name" value="MAJOR POLLEN ALLERGEN OLE E 6-LIKE"/>
    <property type="match status" value="1"/>
</dbReference>